<dbReference type="EMBL" id="JADGIZ020000015">
    <property type="protein sequence ID" value="KAL2916695.1"/>
    <property type="molecule type" value="Genomic_DNA"/>
</dbReference>
<name>A0ABR4NB07_9FUNG</name>
<evidence type="ECO:0000313" key="2">
    <source>
        <dbReference type="Proteomes" id="UP001527925"/>
    </source>
</evidence>
<organism evidence="1 2">
    <name type="scientific">Polyrhizophydium stewartii</name>
    <dbReference type="NCBI Taxonomy" id="2732419"/>
    <lineage>
        <taxon>Eukaryota</taxon>
        <taxon>Fungi</taxon>
        <taxon>Fungi incertae sedis</taxon>
        <taxon>Chytridiomycota</taxon>
        <taxon>Chytridiomycota incertae sedis</taxon>
        <taxon>Chytridiomycetes</taxon>
        <taxon>Rhizophydiales</taxon>
        <taxon>Rhizophydiales incertae sedis</taxon>
        <taxon>Polyrhizophydium</taxon>
    </lineage>
</organism>
<evidence type="ECO:0000313" key="1">
    <source>
        <dbReference type="EMBL" id="KAL2916695.1"/>
    </source>
</evidence>
<gene>
    <name evidence="1" type="ORF">HK105_203810</name>
</gene>
<proteinExistence type="predicted"/>
<dbReference type="Gene3D" id="1.25.40.20">
    <property type="entry name" value="Ankyrin repeat-containing domain"/>
    <property type="match status" value="2"/>
</dbReference>
<reference evidence="1 2" key="1">
    <citation type="submission" date="2023-09" db="EMBL/GenBank/DDBJ databases">
        <title>Pangenome analysis of Batrachochytrium dendrobatidis and related Chytrids.</title>
        <authorList>
            <person name="Yacoub M.N."/>
            <person name="Stajich J.E."/>
            <person name="James T.Y."/>
        </authorList>
    </citation>
    <scope>NUCLEOTIDE SEQUENCE [LARGE SCALE GENOMIC DNA]</scope>
    <source>
        <strain evidence="1 2">JEL0888</strain>
    </source>
</reference>
<accession>A0ABR4NB07</accession>
<dbReference type="InterPro" id="IPR036770">
    <property type="entry name" value="Ankyrin_rpt-contain_sf"/>
</dbReference>
<comment type="caution">
    <text evidence="1">The sequence shown here is derived from an EMBL/GenBank/DDBJ whole genome shotgun (WGS) entry which is preliminary data.</text>
</comment>
<dbReference type="Proteomes" id="UP001527925">
    <property type="component" value="Unassembled WGS sequence"/>
</dbReference>
<dbReference type="InterPro" id="IPR052050">
    <property type="entry name" value="SecEffector_AnkRepeat"/>
</dbReference>
<evidence type="ECO:0008006" key="3">
    <source>
        <dbReference type="Google" id="ProtNLM"/>
    </source>
</evidence>
<sequence>MPRRSHWDRMPAELRSRIVGLSGPFTQWLLAGDRPGPVRQRQEGNPATLRPLWRDMFEADWPGDVGQLPRTSLTAADLSAVRSRGMADRLAQLLPAAERPLLVHAAMRNVWLDRLEAVVPQGDQEPFPSETFGYHYWATKYPESYRQGRVPGPLSEHPVWFAVVSIGFGHARLLDHILTAGMTTVDELEASTPSSHYDVNETSVASKAVNGGLLDVLQVLTQHGLSKWPRDNVRAAIESGNTALFNFVCERTPKPWPADLLVVAARVGNTEIIEYLLDECKLAVSLTAVVAAATVKRTQAVRLLASRFGGVSTGDVSATQVWDLPERLADEGHEDLLVWLIESLCVHMYPHSIKSFAKRGSIGVVEASLKATAKQPSFERYGHTVPLYINAAFEGAVAGNQFGLVAHLIDSGFKPSDASIMDDAAARGLLPIVRYLHIKANAECTTDAMDKAAANGHLPVVVFLHENRAEGCTTEAMDQAATNGHLGTVMFLHVNRTEGCTTAAMDGAAGNGHVRVLEFLHNSRSEGCTPAALNWAAFAGHEAAARFLVEHRLEDIDIAQAVEMCTCMPGDDINDELVQWLESLLQ</sequence>
<dbReference type="PANTHER" id="PTHR46586">
    <property type="entry name" value="ANKYRIN REPEAT-CONTAINING PROTEIN"/>
    <property type="match status" value="1"/>
</dbReference>
<dbReference type="PANTHER" id="PTHR46586:SF3">
    <property type="entry name" value="ANKYRIN REPEAT-CONTAINING PROTEIN"/>
    <property type="match status" value="1"/>
</dbReference>
<protein>
    <recommendedName>
        <fullName evidence="3">Ankyrin repeat protein</fullName>
    </recommendedName>
</protein>
<dbReference type="SUPFAM" id="SSF48403">
    <property type="entry name" value="Ankyrin repeat"/>
    <property type="match status" value="1"/>
</dbReference>
<keyword evidence="2" id="KW-1185">Reference proteome</keyword>